<organism evidence="4 5">
    <name type="scientific">Trueperella pyogenes</name>
    <dbReference type="NCBI Taxonomy" id="1661"/>
    <lineage>
        <taxon>Bacteria</taxon>
        <taxon>Bacillati</taxon>
        <taxon>Actinomycetota</taxon>
        <taxon>Actinomycetes</taxon>
        <taxon>Actinomycetales</taxon>
        <taxon>Actinomycetaceae</taxon>
        <taxon>Trueperella</taxon>
    </lineage>
</organism>
<feature type="region of interest" description="Disordered" evidence="1">
    <location>
        <begin position="410"/>
        <end position="442"/>
    </location>
</feature>
<reference evidence="4 5" key="1">
    <citation type="submission" date="2018-11" db="EMBL/GenBank/DDBJ databases">
        <title>Multidrug-resistant genes are associated with an 42-kb island TGI1 carrying a complex class 1 integron in a Trueperella pyogenes.</title>
        <authorList>
            <person name="Dong W."/>
        </authorList>
    </citation>
    <scope>NUCLEOTIDE SEQUENCE [LARGE SCALE GENOMIC DNA]</scope>
    <source>
        <strain evidence="4 5">TP4</strain>
    </source>
</reference>
<keyword evidence="2" id="KW-0472">Membrane</keyword>
<sequence>MQIIIRRSFFVCLIFALALLMFIPRATAGEQQWSRVATEPSRWGGLKSPTIPIALCTGDAQLNFSYQPGLEKSDFESLSLTHAGQAYVQQPTESGWDTAISASDTGVVAAILDLWEDDAVAGVDPEAFTLAIHELTADSRGLNSSAKSEWQEQAHLLIAEAAKIAGPHRVGEFTFEAGEVSGFTVAGQAGIPIAGIPFQAKLTGATWQTTGESILTGQTSGSPQSFAIQASTFGPVSLDVTFSQIPGHSFMTGHHSAAQDMHMRGERGTLEYAMELRAAPVPANVNISTQASVTRNEVGARIRDAVTLSVDAWPSVGGVSAIYDLVAHLYGPFLKKEEQQSVVPTGVSPVENVEFSVSGPGEYEVLFNHQAKPGWYAVVIEGRFRTDGDFGVPAENVVMPFFEPAETVFVEPTPQPTPEPTPTPEPQPTPEPTPVPEPTVTTLPPQKLAKTGIHSFPLVMTVIGLGGLGAALVAGRHLHGSV</sequence>
<dbReference type="RefSeq" id="WP_108725798.1">
    <property type="nucleotide sequence ID" value="NZ_CP029001.1"/>
</dbReference>
<feature type="compositionally biased region" description="Pro residues" evidence="1">
    <location>
        <begin position="413"/>
        <end position="437"/>
    </location>
</feature>
<evidence type="ECO:0000313" key="4">
    <source>
        <dbReference type="EMBL" id="AZR06126.1"/>
    </source>
</evidence>
<dbReference type="EMBL" id="CP033905">
    <property type="protein sequence ID" value="AZR06126.1"/>
    <property type="molecule type" value="Genomic_DNA"/>
</dbReference>
<feature type="signal peptide" evidence="3">
    <location>
        <begin position="1"/>
        <end position="28"/>
    </location>
</feature>
<dbReference type="Proteomes" id="UP000275951">
    <property type="component" value="Chromosome"/>
</dbReference>
<evidence type="ECO:0000256" key="1">
    <source>
        <dbReference type="SAM" id="MobiDB-lite"/>
    </source>
</evidence>
<proteinExistence type="predicted"/>
<accession>A0A3Q9GL70</accession>
<evidence type="ECO:0000256" key="3">
    <source>
        <dbReference type="SAM" id="SignalP"/>
    </source>
</evidence>
<keyword evidence="2" id="KW-1133">Transmembrane helix</keyword>
<evidence type="ECO:0000313" key="5">
    <source>
        <dbReference type="Proteomes" id="UP000275951"/>
    </source>
</evidence>
<protein>
    <submittedName>
        <fullName evidence="4">Uncharacterized protein</fullName>
    </submittedName>
</protein>
<keyword evidence="3" id="KW-0732">Signal</keyword>
<dbReference type="AlphaFoldDB" id="A0A3Q9GL70"/>
<name>A0A3Q9GL70_9ACTO</name>
<feature type="transmembrane region" description="Helical" evidence="2">
    <location>
        <begin position="456"/>
        <end position="475"/>
    </location>
</feature>
<evidence type="ECO:0000256" key="2">
    <source>
        <dbReference type="SAM" id="Phobius"/>
    </source>
</evidence>
<gene>
    <name evidence="4" type="ORF">EBQ10_01670</name>
</gene>
<feature type="chain" id="PRO_5018743184" evidence="3">
    <location>
        <begin position="29"/>
        <end position="482"/>
    </location>
</feature>
<keyword evidence="2" id="KW-0812">Transmembrane</keyword>